<keyword evidence="1" id="KW-0687">Ribonucleoprotein</keyword>
<reference evidence="1" key="1">
    <citation type="journal article" date="2021" name="New Phytol.">
        <title>Evolutionary innovations through gain and loss of genes in the ectomycorrhizal Boletales.</title>
        <authorList>
            <person name="Wu G."/>
            <person name="Miyauchi S."/>
            <person name="Morin E."/>
            <person name="Kuo A."/>
            <person name="Drula E."/>
            <person name="Varga T."/>
            <person name="Kohler A."/>
            <person name="Feng B."/>
            <person name="Cao Y."/>
            <person name="Lipzen A."/>
            <person name="Daum C."/>
            <person name="Hundley H."/>
            <person name="Pangilinan J."/>
            <person name="Johnson J."/>
            <person name="Barry K."/>
            <person name="LaButti K."/>
            <person name="Ng V."/>
            <person name="Ahrendt S."/>
            <person name="Min B."/>
            <person name="Choi I.G."/>
            <person name="Park H."/>
            <person name="Plett J.M."/>
            <person name="Magnuson J."/>
            <person name="Spatafora J.W."/>
            <person name="Nagy L.G."/>
            <person name="Henrissat B."/>
            <person name="Grigoriev I.V."/>
            <person name="Yang Z.L."/>
            <person name="Xu J."/>
            <person name="Martin F.M."/>
        </authorList>
    </citation>
    <scope>NUCLEOTIDE SEQUENCE</scope>
    <source>
        <strain evidence="1">KUC20120723A-06</strain>
    </source>
</reference>
<accession>A0ACB8B1R8</accession>
<dbReference type="Proteomes" id="UP000790709">
    <property type="component" value="Unassembled WGS sequence"/>
</dbReference>
<keyword evidence="2" id="KW-1185">Reference proteome</keyword>
<protein>
    <submittedName>
        <fullName evidence="1">Ribosomal protein L1</fullName>
    </submittedName>
</protein>
<keyword evidence="1" id="KW-0689">Ribosomal protein</keyword>
<evidence type="ECO:0000313" key="1">
    <source>
        <dbReference type="EMBL" id="KAH7919475.1"/>
    </source>
</evidence>
<comment type="caution">
    <text evidence="1">The sequence shown here is derived from an EMBL/GenBank/DDBJ whole genome shotgun (WGS) entry which is preliminary data.</text>
</comment>
<proteinExistence type="predicted"/>
<dbReference type="EMBL" id="MU266657">
    <property type="protein sequence ID" value="KAH7919475.1"/>
    <property type="molecule type" value="Genomic_DNA"/>
</dbReference>
<name>A0ACB8B1R8_9AGAM</name>
<gene>
    <name evidence="1" type="ORF">BV22DRAFT_859037</name>
</gene>
<evidence type="ECO:0000313" key="2">
    <source>
        <dbReference type="Proteomes" id="UP000790709"/>
    </source>
</evidence>
<sequence length="551" mass="60061">MAKTELIDSHVSVKQCKLAIEALYSHAFKKEKEQEESELLSGNEQHIWLQIAVKTMHPEKKIKPFKIPLKYPLIDPRISPICLITKDPQREYKDLLETHNIKFISRVVGVEKLKGKFRPFEARRMLLKENGMFLADERVIPLLPGLLGKKWFDAKKQPIPVCLTRKDLKGELERAVESTYMHQNRGTCTSVKIGILSHTPAQILTNIKTALPAIVKNIKGGWENIQSFQIKTSSSMSLPIWSCELGDEEGGRWVGLAATDTQGSEKVDSSGEDEEMDGEEPVPLVEPIATKVKTKGTKRSLDEEVEKPKKKVKAKSVAAVTPTEAPPLPAVDSSSLSSEKLTKKKKPLLAESILPSPMDAPRTLSKKGKSDAKESKKSESDPLLPDISLPSNAPEPTVKKDKKAKTSQKSATDATPSTKSLAVSPPADIAPELPKKKKSKKAAGVDAADVTHDTETLKAAPQAPSQVDEVANEPTVKKKRKHTKTANESEALAADLSANADLVASSVPISQKEVKEKRSAEAGEKKKAKVVKGQVGTSAKGVVLGKKRGQA</sequence>
<organism evidence="1 2">
    <name type="scientific">Leucogyrophana mollusca</name>
    <dbReference type="NCBI Taxonomy" id="85980"/>
    <lineage>
        <taxon>Eukaryota</taxon>
        <taxon>Fungi</taxon>
        <taxon>Dikarya</taxon>
        <taxon>Basidiomycota</taxon>
        <taxon>Agaricomycotina</taxon>
        <taxon>Agaricomycetes</taxon>
        <taxon>Agaricomycetidae</taxon>
        <taxon>Boletales</taxon>
        <taxon>Boletales incertae sedis</taxon>
        <taxon>Leucogyrophana</taxon>
    </lineage>
</organism>